<dbReference type="AlphaFoldDB" id="A0A6B2LX24"/>
<feature type="region of interest" description="Disordered" evidence="1">
    <location>
        <begin position="210"/>
        <end position="230"/>
    </location>
</feature>
<accession>A0A6B2LX24</accession>
<sequence>MNVYLLMGTHLPELGTCLDALARQCPPGAPVQWHIPDGISWQSTGPEGTEVNFYSADEVQWVFNPDEEASIFILLDPRVPQIPQLETIAGDLQKCLIEPLKVITCVDCEAAETSVHLRAWLEANVYYSDIVLLGNRSKASKSFVRDFQKTYEKNCYPCLFLFLKGKGIPSQPLEILTPDTRRLSQLFDLKENGGEEIPGLIIEASCDLDMEEPERDPYRAPDEEAGRTKAPVPDINEFIVQLPGQ</sequence>
<dbReference type="EMBL" id="JAAGNX010000001">
    <property type="protein sequence ID" value="NDV61031.1"/>
    <property type="molecule type" value="Genomic_DNA"/>
</dbReference>
<dbReference type="RefSeq" id="WP_163961584.1">
    <property type="nucleotide sequence ID" value="NZ_JAAGNX010000001.1"/>
</dbReference>
<organism evidence="2 3">
    <name type="scientific">Oceanipulchritudo coccoides</name>
    <dbReference type="NCBI Taxonomy" id="2706888"/>
    <lineage>
        <taxon>Bacteria</taxon>
        <taxon>Pseudomonadati</taxon>
        <taxon>Verrucomicrobiota</taxon>
        <taxon>Opitutia</taxon>
        <taxon>Puniceicoccales</taxon>
        <taxon>Oceanipulchritudinaceae</taxon>
        <taxon>Oceanipulchritudo</taxon>
    </lineage>
</organism>
<name>A0A6B2LX24_9BACT</name>
<protein>
    <submittedName>
        <fullName evidence="2">Uncharacterized protein</fullName>
    </submittedName>
</protein>
<reference evidence="2 3" key="1">
    <citation type="submission" date="2020-02" db="EMBL/GenBank/DDBJ databases">
        <title>Albibacoteraceae fam. nov., the first described family within the subdivision 4 Verrucomicrobia.</title>
        <authorList>
            <person name="Xi F."/>
        </authorList>
    </citation>
    <scope>NUCLEOTIDE SEQUENCE [LARGE SCALE GENOMIC DNA]</scope>
    <source>
        <strain evidence="2 3">CK1056</strain>
    </source>
</reference>
<evidence type="ECO:0000313" key="3">
    <source>
        <dbReference type="Proteomes" id="UP000478417"/>
    </source>
</evidence>
<evidence type="ECO:0000256" key="1">
    <source>
        <dbReference type="SAM" id="MobiDB-lite"/>
    </source>
</evidence>
<dbReference type="Proteomes" id="UP000478417">
    <property type="component" value="Unassembled WGS sequence"/>
</dbReference>
<comment type="caution">
    <text evidence="2">The sequence shown here is derived from an EMBL/GenBank/DDBJ whole genome shotgun (WGS) entry which is preliminary data.</text>
</comment>
<gene>
    <name evidence="2" type="ORF">G0Q06_01060</name>
</gene>
<keyword evidence="3" id="KW-1185">Reference proteome</keyword>
<evidence type="ECO:0000313" key="2">
    <source>
        <dbReference type="EMBL" id="NDV61031.1"/>
    </source>
</evidence>
<feature type="compositionally biased region" description="Basic and acidic residues" evidence="1">
    <location>
        <begin position="215"/>
        <end position="227"/>
    </location>
</feature>
<proteinExistence type="predicted"/>